<reference evidence="1 2" key="1">
    <citation type="submission" date="2021-06" db="EMBL/GenBank/DDBJ databases">
        <title>A haploid diamondback moth (Plutella xylostella L.) genome assembly resolves 31 chromosomes and identifies a diamide resistance mutation.</title>
        <authorList>
            <person name="Ward C.M."/>
            <person name="Perry K.D."/>
            <person name="Baker G."/>
            <person name="Powis K."/>
            <person name="Heckel D.G."/>
            <person name="Baxter S.W."/>
        </authorList>
    </citation>
    <scope>NUCLEOTIDE SEQUENCE [LARGE SCALE GENOMIC DNA]</scope>
    <source>
        <strain evidence="1 2">LV</strain>
        <tissue evidence="1">Single pupa</tissue>
    </source>
</reference>
<gene>
    <name evidence="1" type="ORF">JYU34_004487</name>
</gene>
<dbReference type="EMBL" id="JAHIBW010000006">
    <property type="protein sequence ID" value="KAG7309968.1"/>
    <property type="molecule type" value="Genomic_DNA"/>
</dbReference>
<protein>
    <submittedName>
        <fullName evidence="1">Uncharacterized protein</fullName>
    </submittedName>
</protein>
<evidence type="ECO:0000313" key="2">
    <source>
        <dbReference type="Proteomes" id="UP000823941"/>
    </source>
</evidence>
<name>A0ABQ7QY42_PLUXY</name>
<organism evidence="1 2">
    <name type="scientific">Plutella xylostella</name>
    <name type="common">Diamondback moth</name>
    <name type="synonym">Plutella maculipennis</name>
    <dbReference type="NCBI Taxonomy" id="51655"/>
    <lineage>
        <taxon>Eukaryota</taxon>
        <taxon>Metazoa</taxon>
        <taxon>Ecdysozoa</taxon>
        <taxon>Arthropoda</taxon>
        <taxon>Hexapoda</taxon>
        <taxon>Insecta</taxon>
        <taxon>Pterygota</taxon>
        <taxon>Neoptera</taxon>
        <taxon>Endopterygota</taxon>
        <taxon>Lepidoptera</taxon>
        <taxon>Glossata</taxon>
        <taxon>Ditrysia</taxon>
        <taxon>Yponomeutoidea</taxon>
        <taxon>Plutellidae</taxon>
        <taxon>Plutella</taxon>
    </lineage>
</organism>
<evidence type="ECO:0000313" key="1">
    <source>
        <dbReference type="EMBL" id="KAG7309968.1"/>
    </source>
</evidence>
<accession>A0ABQ7QY42</accession>
<comment type="caution">
    <text evidence="1">The sequence shown here is derived from an EMBL/GenBank/DDBJ whole genome shotgun (WGS) entry which is preliminary data.</text>
</comment>
<dbReference type="Proteomes" id="UP000823941">
    <property type="component" value="Chromosome 6"/>
</dbReference>
<keyword evidence="2" id="KW-1185">Reference proteome</keyword>
<proteinExistence type="predicted"/>
<sequence length="66" mass="7312">MEKSSYILVLLGFKATFNGPFRGSGVNCLCLRSVPVELQGSVSFINEVQRIKYACAYFPDKQATFA</sequence>